<dbReference type="SUPFAM" id="SSF55729">
    <property type="entry name" value="Acyl-CoA N-acyltransferases (Nat)"/>
    <property type="match status" value="1"/>
</dbReference>
<dbReference type="PANTHER" id="PTHR43420">
    <property type="entry name" value="ACETYLTRANSFERASE"/>
    <property type="match status" value="1"/>
</dbReference>
<dbReference type="GO" id="GO:0016747">
    <property type="term" value="F:acyltransferase activity, transferring groups other than amino-acyl groups"/>
    <property type="evidence" value="ECO:0007669"/>
    <property type="project" value="InterPro"/>
</dbReference>
<evidence type="ECO:0000256" key="1">
    <source>
        <dbReference type="ARBA" id="ARBA00022679"/>
    </source>
</evidence>
<dbReference type="Proteomes" id="UP000238442">
    <property type="component" value="Chromosome"/>
</dbReference>
<organism evidence="4 5">
    <name type="scientific">Pukyongia salina</name>
    <dbReference type="NCBI Taxonomy" id="2094025"/>
    <lineage>
        <taxon>Bacteria</taxon>
        <taxon>Pseudomonadati</taxon>
        <taxon>Bacteroidota</taxon>
        <taxon>Flavobacteriia</taxon>
        <taxon>Flavobacteriales</taxon>
        <taxon>Flavobacteriaceae</taxon>
        <taxon>Pukyongia</taxon>
    </lineage>
</organism>
<dbReference type="InterPro" id="IPR050680">
    <property type="entry name" value="YpeA/RimI_acetyltransf"/>
</dbReference>
<dbReference type="RefSeq" id="WP_105215473.1">
    <property type="nucleotide sequence ID" value="NZ_CP027062.1"/>
</dbReference>
<name>A0A2S0HV40_9FLAO</name>
<dbReference type="CDD" id="cd04301">
    <property type="entry name" value="NAT_SF"/>
    <property type="match status" value="1"/>
</dbReference>
<dbReference type="PANTHER" id="PTHR43420:SF46">
    <property type="entry name" value="ACETYLTRANSFERASE"/>
    <property type="match status" value="1"/>
</dbReference>
<dbReference type="Gene3D" id="3.40.630.30">
    <property type="match status" value="1"/>
</dbReference>
<dbReference type="EMBL" id="CP027062">
    <property type="protein sequence ID" value="AVI50547.1"/>
    <property type="molecule type" value="Genomic_DNA"/>
</dbReference>
<proteinExistence type="predicted"/>
<keyword evidence="5" id="KW-1185">Reference proteome</keyword>
<dbReference type="OrthoDB" id="9796381at2"/>
<dbReference type="InterPro" id="IPR016181">
    <property type="entry name" value="Acyl_CoA_acyltransferase"/>
</dbReference>
<protein>
    <submittedName>
        <fullName evidence="4">GNAT family N-acetyltransferase</fullName>
    </submittedName>
</protein>
<dbReference type="PROSITE" id="PS51186">
    <property type="entry name" value="GNAT"/>
    <property type="match status" value="1"/>
</dbReference>
<dbReference type="Pfam" id="PF00583">
    <property type="entry name" value="Acetyltransf_1"/>
    <property type="match status" value="1"/>
</dbReference>
<sequence length="173" mass="20323">MIRKAIPSEIDSIMSLTRACARKMIAEGILQWNEHYPDRNSFLTDIERSELFVFISEETPIACIVISSHKDEVYNSVKWLTSDIGNYYIHRLAVHPDHQHKGVARKLMDFAETFVRDRKGVSIRLDTFSKNPRNQKFYEARGYQRLDDVYFPKQSKHPFYCYELLISPAIESM</sequence>
<evidence type="ECO:0000256" key="2">
    <source>
        <dbReference type="ARBA" id="ARBA00023315"/>
    </source>
</evidence>
<dbReference type="KEGG" id="aue:C5O00_04935"/>
<evidence type="ECO:0000259" key="3">
    <source>
        <dbReference type="PROSITE" id="PS51186"/>
    </source>
</evidence>
<reference evidence="4 5" key="1">
    <citation type="submission" date="2018-02" db="EMBL/GenBank/DDBJ databases">
        <title>Genomic analysis of the strain RR4-38 isolated from a seawater recirculating aquaculture system.</title>
        <authorList>
            <person name="Kim Y.-S."/>
            <person name="Jang Y.H."/>
            <person name="Kim K.-H."/>
        </authorList>
    </citation>
    <scope>NUCLEOTIDE SEQUENCE [LARGE SCALE GENOMIC DNA]</scope>
    <source>
        <strain evidence="4 5">RR4-38</strain>
    </source>
</reference>
<evidence type="ECO:0000313" key="5">
    <source>
        <dbReference type="Proteomes" id="UP000238442"/>
    </source>
</evidence>
<keyword evidence="1 4" id="KW-0808">Transferase</keyword>
<evidence type="ECO:0000313" key="4">
    <source>
        <dbReference type="EMBL" id="AVI50547.1"/>
    </source>
</evidence>
<keyword evidence="2" id="KW-0012">Acyltransferase</keyword>
<dbReference type="InterPro" id="IPR000182">
    <property type="entry name" value="GNAT_dom"/>
</dbReference>
<feature type="domain" description="N-acetyltransferase" evidence="3">
    <location>
        <begin position="1"/>
        <end position="167"/>
    </location>
</feature>
<dbReference type="AlphaFoldDB" id="A0A2S0HV40"/>
<gene>
    <name evidence="4" type="ORF">C5O00_04935</name>
</gene>
<accession>A0A2S0HV40</accession>